<accession>A0A966DRJ5</accession>
<evidence type="ECO:0000313" key="3">
    <source>
        <dbReference type="Proteomes" id="UP000638732"/>
    </source>
</evidence>
<dbReference type="Pfam" id="PF14054">
    <property type="entry name" value="DUF4249"/>
    <property type="match status" value="1"/>
</dbReference>
<dbReference type="InterPro" id="IPR025345">
    <property type="entry name" value="DUF4249"/>
</dbReference>
<keyword evidence="1" id="KW-0732">Signal</keyword>
<dbReference type="RefSeq" id="WP_166585145.1">
    <property type="nucleotide sequence ID" value="NZ_WWEO01000041.1"/>
</dbReference>
<feature type="chain" id="PRO_5036802777" evidence="1">
    <location>
        <begin position="26"/>
        <end position="396"/>
    </location>
</feature>
<evidence type="ECO:0000313" key="2">
    <source>
        <dbReference type="EMBL" id="NCD69158.1"/>
    </source>
</evidence>
<proteinExistence type="predicted"/>
<name>A0A966DRJ5_9SPHI</name>
<dbReference type="PROSITE" id="PS51257">
    <property type="entry name" value="PROKAR_LIPOPROTEIN"/>
    <property type="match status" value="1"/>
</dbReference>
<organism evidence="2 3">
    <name type="scientific">Mucilaginibacter agri</name>
    <dbReference type="NCBI Taxonomy" id="2695265"/>
    <lineage>
        <taxon>Bacteria</taxon>
        <taxon>Pseudomonadati</taxon>
        <taxon>Bacteroidota</taxon>
        <taxon>Sphingobacteriia</taxon>
        <taxon>Sphingobacteriales</taxon>
        <taxon>Sphingobacteriaceae</taxon>
        <taxon>Mucilaginibacter</taxon>
    </lineage>
</organism>
<sequence>MKNTRQLFTGIMLLLLIYSCKRPFAPDVVASDVNYLVVEGNINTGADTTIIKLSRTTQLSDSTKRKNETGAKVYVEDDKNIQYALPELASGMYKAALNLKNVQKCRLHIVTKDQKEYVSDYVDALTTPPIDSISYTVTGTGIQLYTYAHDPTNQIKYYRWDFDETWEYVSYYQTLYKYDAVNNKVVPRVGEDIFHCWIDGHSNQILLGSSAGLSQSVINNQPIAYVDQSSGKLAQGYSMLLKQYALTKEAYEYWQKIKKNTEQLGSIFDAQPSALTGNLHNLNDANEPVLGYIGASSVTSKRFLIGHNSLPISSAVYYPPPDSSDCKQKAIQFSPDDTYGVRLNNTFARGDSLITSDYGLPGRILGYLYTGAECVDCRVKMKGGRNVKPPYWPDVL</sequence>
<dbReference type="Proteomes" id="UP000638732">
    <property type="component" value="Unassembled WGS sequence"/>
</dbReference>
<dbReference type="EMBL" id="WWEO01000041">
    <property type="protein sequence ID" value="NCD69158.1"/>
    <property type="molecule type" value="Genomic_DNA"/>
</dbReference>
<gene>
    <name evidence="2" type="ORF">GSY63_07305</name>
</gene>
<reference evidence="2" key="2">
    <citation type="submission" date="2020-10" db="EMBL/GenBank/DDBJ databases">
        <title>Mucilaginibacter sp. nov., isolated from soil.</title>
        <authorList>
            <person name="Jeon C.O."/>
        </authorList>
    </citation>
    <scope>NUCLEOTIDE SEQUENCE</scope>
    <source>
        <strain evidence="2">R11</strain>
    </source>
</reference>
<evidence type="ECO:0000256" key="1">
    <source>
        <dbReference type="SAM" id="SignalP"/>
    </source>
</evidence>
<protein>
    <submittedName>
        <fullName evidence="2">DUF4249 family protein</fullName>
    </submittedName>
</protein>
<reference evidence="2" key="1">
    <citation type="submission" date="2020-01" db="EMBL/GenBank/DDBJ databases">
        <authorList>
            <person name="Seo Y.L."/>
        </authorList>
    </citation>
    <scope>NUCLEOTIDE SEQUENCE</scope>
    <source>
        <strain evidence="2">R11</strain>
    </source>
</reference>
<dbReference type="AlphaFoldDB" id="A0A966DRJ5"/>
<feature type="signal peptide" evidence="1">
    <location>
        <begin position="1"/>
        <end position="25"/>
    </location>
</feature>
<comment type="caution">
    <text evidence="2">The sequence shown here is derived from an EMBL/GenBank/DDBJ whole genome shotgun (WGS) entry which is preliminary data.</text>
</comment>
<keyword evidence="3" id="KW-1185">Reference proteome</keyword>